<sequence length="193" mass="21337">MPRRPSPEGERALRTVLAGGFTFYGLISALPELPVPLPEWVYREVVGDQHLSVRCQAIGVLPHGHDAVVLQALLNLHGQAPLPHGQVACTSDALREATSSLSPDLSLTDRQLHDSLKRLKSATLTVTRQQGPRGSTAHLSFLDNLEFDIRERADVFLLDTVSVRLPERILRLGQLDTPNRRSVPVEELLELKP</sequence>
<keyword evidence="1" id="KW-0614">Plasmid</keyword>
<geneLocation type="plasmid" evidence="1 2">
    <name>pDAETH-1</name>
</geneLocation>
<name>A0ABM8AHT8_9DEIO</name>
<protein>
    <submittedName>
        <fullName evidence="1">Uncharacterized protein</fullName>
    </submittedName>
</protein>
<organism evidence="1 2">
    <name type="scientific">Deinococcus aetherius</name>
    <dbReference type="NCBI Taxonomy" id="200252"/>
    <lineage>
        <taxon>Bacteria</taxon>
        <taxon>Thermotogati</taxon>
        <taxon>Deinococcota</taxon>
        <taxon>Deinococci</taxon>
        <taxon>Deinococcales</taxon>
        <taxon>Deinococcaceae</taxon>
        <taxon>Deinococcus</taxon>
    </lineage>
</organism>
<evidence type="ECO:0000313" key="1">
    <source>
        <dbReference type="EMBL" id="BDP43356.1"/>
    </source>
</evidence>
<dbReference type="RefSeq" id="WP_264777840.1">
    <property type="nucleotide sequence ID" value="NZ_AP026561.1"/>
</dbReference>
<dbReference type="EMBL" id="AP026561">
    <property type="protein sequence ID" value="BDP43356.1"/>
    <property type="molecule type" value="Genomic_DNA"/>
</dbReference>
<dbReference type="Proteomes" id="UP001064971">
    <property type="component" value="Plasmid pDAETH-1"/>
</dbReference>
<keyword evidence="2" id="KW-1185">Reference proteome</keyword>
<gene>
    <name evidence="1" type="ORF">DAETH_33250</name>
</gene>
<reference evidence="1" key="1">
    <citation type="submission" date="2022-07" db="EMBL/GenBank/DDBJ databases">
        <title>Complete Genome Sequence of the Radioresistant Bacterium Deinococcus aetherius ST0316, Isolated from the Air Dust collected in Lower Stratosphere above Japan.</title>
        <authorList>
            <person name="Satoh K."/>
            <person name="Hagiwara K."/>
            <person name="Katsumata K."/>
            <person name="Kubo A."/>
            <person name="Yokobori S."/>
            <person name="Yamagishi A."/>
            <person name="Oono Y."/>
            <person name="Narumi I."/>
        </authorList>
    </citation>
    <scope>NUCLEOTIDE SEQUENCE</scope>
    <source>
        <strain evidence="1">ST0316</strain>
        <plasmid evidence="1">pDAETH-1</plasmid>
    </source>
</reference>
<accession>A0ABM8AHT8</accession>
<evidence type="ECO:0000313" key="2">
    <source>
        <dbReference type="Proteomes" id="UP001064971"/>
    </source>
</evidence>
<proteinExistence type="predicted"/>